<feature type="signal peptide" evidence="8">
    <location>
        <begin position="1"/>
        <end position="21"/>
    </location>
</feature>
<evidence type="ECO:0000256" key="1">
    <source>
        <dbReference type="ARBA" id="ARBA00004613"/>
    </source>
</evidence>
<dbReference type="CDD" id="cd06265">
    <property type="entry name" value="RNase_A_canonical"/>
    <property type="match status" value="1"/>
</dbReference>
<name>A0A8C4JU61_DRONO</name>
<dbReference type="GO" id="GO:0005576">
    <property type="term" value="C:extracellular region"/>
    <property type="evidence" value="ECO:0007669"/>
    <property type="project" value="UniProtKB-SubCell"/>
</dbReference>
<evidence type="ECO:0000256" key="2">
    <source>
        <dbReference type="ARBA" id="ARBA00005600"/>
    </source>
</evidence>
<dbReference type="InterPro" id="IPR023411">
    <property type="entry name" value="RNaseA_AS"/>
</dbReference>
<dbReference type="PRINTS" id="PR00794">
    <property type="entry name" value="RIBONUCLEASE"/>
</dbReference>
<evidence type="ECO:0000313" key="11">
    <source>
        <dbReference type="Proteomes" id="UP000694423"/>
    </source>
</evidence>
<proteinExistence type="inferred from homology"/>
<dbReference type="InterPro" id="IPR023412">
    <property type="entry name" value="RNaseA_domain"/>
</dbReference>
<dbReference type="PANTHER" id="PTHR11437">
    <property type="entry name" value="RIBONUCLEASE"/>
    <property type="match status" value="1"/>
</dbReference>
<dbReference type="GO" id="GO:0004519">
    <property type="term" value="F:endonuclease activity"/>
    <property type="evidence" value="ECO:0007669"/>
    <property type="project" value="UniProtKB-KW"/>
</dbReference>
<dbReference type="Proteomes" id="UP000694423">
    <property type="component" value="Unplaced"/>
</dbReference>
<reference evidence="10" key="1">
    <citation type="submission" date="2025-08" db="UniProtKB">
        <authorList>
            <consortium name="Ensembl"/>
        </authorList>
    </citation>
    <scope>IDENTIFICATION</scope>
</reference>
<comment type="subcellular location">
    <subcellularLocation>
        <location evidence="1">Secreted</location>
    </subcellularLocation>
</comment>
<dbReference type="Pfam" id="PF00074">
    <property type="entry name" value="RnaseA"/>
    <property type="match status" value="1"/>
</dbReference>
<keyword evidence="4 8" id="KW-0540">Nuclease</keyword>
<dbReference type="InterPro" id="IPR001427">
    <property type="entry name" value="RNaseA"/>
</dbReference>
<accession>A0A8C4JU61</accession>
<evidence type="ECO:0000256" key="7">
    <source>
        <dbReference type="ARBA" id="ARBA00023157"/>
    </source>
</evidence>
<dbReference type="GO" id="GO:0050830">
    <property type="term" value="P:defense response to Gram-positive bacterium"/>
    <property type="evidence" value="ECO:0007669"/>
    <property type="project" value="TreeGrafter"/>
</dbReference>
<keyword evidence="11" id="KW-1185">Reference proteome</keyword>
<reference evidence="10" key="2">
    <citation type="submission" date="2025-09" db="UniProtKB">
        <authorList>
            <consortium name="Ensembl"/>
        </authorList>
    </citation>
    <scope>IDENTIFICATION</scope>
</reference>
<evidence type="ECO:0000256" key="8">
    <source>
        <dbReference type="RuleBase" id="RU000651"/>
    </source>
</evidence>
<dbReference type="Ensembl" id="ENSDNVT00000016482.1">
    <property type="protein sequence ID" value="ENSDNVP00000013704.1"/>
    <property type="gene ID" value="ENSDNVG00000009666.1"/>
</dbReference>
<keyword evidence="8" id="KW-0732">Signal</keyword>
<dbReference type="GO" id="GO:0004540">
    <property type="term" value="F:RNA nuclease activity"/>
    <property type="evidence" value="ECO:0007669"/>
    <property type="project" value="TreeGrafter"/>
</dbReference>
<keyword evidence="3" id="KW-0964">Secreted</keyword>
<gene>
    <name evidence="10" type="primary">LOC135325732</name>
</gene>
<dbReference type="AlphaFoldDB" id="A0A8C4JU61"/>
<keyword evidence="7" id="KW-1015">Disulfide bond</keyword>
<comment type="similarity">
    <text evidence="2 8">Belongs to the pancreatic ribonuclease family.</text>
</comment>
<dbReference type="Gene3D" id="3.10.130.10">
    <property type="entry name" value="Ribonuclease A-like domain"/>
    <property type="match status" value="1"/>
</dbReference>
<organism evidence="10 11">
    <name type="scientific">Dromaius novaehollandiae</name>
    <name type="common">Emu</name>
    <dbReference type="NCBI Taxonomy" id="8790"/>
    <lineage>
        <taxon>Eukaryota</taxon>
        <taxon>Metazoa</taxon>
        <taxon>Chordata</taxon>
        <taxon>Craniata</taxon>
        <taxon>Vertebrata</taxon>
        <taxon>Euteleostomi</taxon>
        <taxon>Archelosauria</taxon>
        <taxon>Archosauria</taxon>
        <taxon>Dinosauria</taxon>
        <taxon>Saurischia</taxon>
        <taxon>Theropoda</taxon>
        <taxon>Coelurosauria</taxon>
        <taxon>Aves</taxon>
        <taxon>Palaeognathae</taxon>
        <taxon>Casuariiformes</taxon>
        <taxon>Dromaiidae</taxon>
        <taxon>Dromaius</taxon>
    </lineage>
</organism>
<feature type="chain" id="PRO_5034467380" evidence="8">
    <location>
        <begin position="22"/>
        <end position="140"/>
    </location>
</feature>
<feature type="domain" description="Ribonuclease A-domain" evidence="9">
    <location>
        <begin position="23"/>
        <end position="140"/>
    </location>
</feature>
<keyword evidence="6 8" id="KW-0378">Hydrolase</keyword>
<evidence type="ECO:0000259" key="9">
    <source>
        <dbReference type="SMART" id="SM00092"/>
    </source>
</evidence>
<protein>
    <submittedName>
        <fullName evidence="10">Ribonuclease CL2-like</fullName>
    </submittedName>
</protein>
<evidence type="ECO:0000256" key="3">
    <source>
        <dbReference type="ARBA" id="ARBA00022525"/>
    </source>
</evidence>
<evidence type="ECO:0000313" key="10">
    <source>
        <dbReference type="Ensembl" id="ENSDNVP00000013704.1"/>
    </source>
</evidence>
<dbReference type="SMART" id="SM00092">
    <property type="entry name" value="RNAse_Pc"/>
    <property type="match status" value="1"/>
</dbReference>
<dbReference type="PANTHER" id="PTHR11437:SF10">
    <property type="entry name" value="ANGIOGENIN-RELATED"/>
    <property type="match status" value="1"/>
</dbReference>
<dbReference type="GO" id="GO:0016787">
    <property type="term" value="F:hydrolase activity"/>
    <property type="evidence" value="ECO:0007669"/>
    <property type="project" value="UniProtKB-KW"/>
</dbReference>
<dbReference type="InterPro" id="IPR036816">
    <property type="entry name" value="RNaseA-like_dom_sf"/>
</dbReference>
<evidence type="ECO:0000256" key="4">
    <source>
        <dbReference type="ARBA" id="ARBA00022722"/>
    </source>
</evidence>
<dbReference type="SUPFAM" id="SSF54076">
    <property type="entry name" value="RNase A-like"/>
    <property type="match status" value="1"/>
</dbReference>
<keyword evidence="5 8" id="KW-0255">Endonuclease</keyword>
<dbReference type="GO" id="GO:0003676">
    <property type="term" value="F:nucleic acid binding"/>
    <property type="evidence" value="ECO:0007669"/>
    <property type="project" value="InterPro"/>
</dbReference>
<dbReference type="OrthoDB" id="8573660at2759"/>
<dbReference type="PROSITE" id="PS00127">
    <property type="entry name" value="RNASE_PANCREATIC"/>
    <property type="match status" value="1"/>
</dbReference>
<evidence type="ECO:0000256" key="5">
    <source>
        <dbReference type="ARBA" id="ARBA00022759"/>
    </source>
</evidence>
<sequence>MAMRSLWLMLTLALALLVSEGAQETRYQKFLRQHVDYPTTSGLPGARYCNVLLMRRAVNIPGRPCKLVNTFVHAPAQQLLAVCAHQPDGFHATVGTLPVTACRLVGRNVHPPCTYRVAQLNHRVQVACQNGLPVHLHRTF</sequence>
<evidence type="ECO:0000256" key="6">
    <source>
        <dbReference type="ARBA" id="ARBA00022801"/>
    </source>
</evidence>